<dbReference type="SUPFAM" id="SSF49899">
    <property type="entry name" value="Concanavalin A-like lectins/glucanases"/>
    <property type="match status" value="1"/>
</dbReference>
<sequence length="320" mass="35384">MPSFFESLKSKAFRSHPSSYERPSEAPPEWAPAPETSHQWGLRNEASSDDYRSAEEFCASHPVEPPRLLPSDVVDHINNVGCRAWAIEQPRTPRFKGKVRNQGDTKGRAAVVHVQTRPECQDTCLLSTLPLLAGLYDIHGKQGVYYEVEIVQMDVDAGGFVAVGTACRPYPDWRLPGWNRQSAGLHLDDMRKFFEDPDGGRDYLTDSFESISVRAGDTIGCGYEFSTGSLFFTYNGLRLPNAFKGVYLPRAAQDVYAAVGVSGGVEIKINFGGDVFRWKEGNEWAWRVEGHVGRLGGGRAGEGDELPTYSEASSSTAVRR</sequence>
<accession>A0A9P3PEJ5</accession>
<dbReference type="Proteomes" id="UP001063166">
    <property type="component" value="Unassembled WGS sequence"/>
</dbReference>
<dbReference type="EMBL" id="BRPK01000001">
    <property type="protein sequence ID" value="GLB34129.1"/>
    <property type="molecule type" value="Genomic_DNA"/>
</dbReference>
<keyword evidence="4" id="KW-1185">Reference proteome</keyword>
<dbReference type="InterPro" id="IPR050618">
    <property type="entry name" value="Ubq-SigPath_Reg"/>
</dbReference>
<dbReference type="InterPro" id="IPR013320">
    <property type="entry name" value="ConA-like_dom_sf"/>
</dbReference>
<evidence type="ECO:0000313" key="3">
    <source>
        <dbReference type="EMBL" id="GLB34129.1"/>
    </source>
</evidence>
<dbReference type="Gene3D" id="2.60.120.920">
    <property type="match status" value="1"/>
</dbReference>
<evidence type="ECO:0000313" key="4">
    <source>
        <dbReference type="Proteomes" id="UP001063166"/>
    </source>
</evidence>
<feature type="region of interest" description="Disordered" evidence="1">
    <location>
        <begin position="1"/>
        <end position="40"/>
    </location>
</feature>
<dbReference type="OrthoDB" id="258495at2759"/>
<name>A0A9P3PEJ5_LYOSH</name>
<protein>
    <submittedName>
        <fullName evidence="3">SPRY domain contaitning protein</fullName>
    </submittedName>
</protein>
<dbReference type="PANTHER" id="PTHR12864">
    <property type="entry name" value="RAN BINDING PROTEIN 9-RELATED"/>
    <property type="match status" value="1"/>
</dbReference>
<organism evidence="3 4">
    <name type="scientific">Lyophyllum shimeji</name>
    <name type="common">Hon-shimeji</name>
    <name type="synonym">Tricholoma shimeji</name>
    <dbReference type="NCBI Taxonomy" id="47721"/>
    <lineage>
        <taxon>Eukaryota</taxon>
        <taxon>Fungi</taxon>
        <taxon>Dikarya</taxon>
        <taxon>Basidiomycota</taxon>
        <taxon>Agaricomycotina</taxon>
        <taxon>Agaricomycetes</taxon>
        <taxon>Agaricomycetidae</taxon>
        <taxon>Agaricales</taxon>
        <taxon>Tricholomatineae</taxon>
        <taxon>Lyophyllaceae</taxon>
        <taxon>Lyophyllum</taxon>
    </lineage>
</organism>
<dbReference type="InterPro" id="IPR001870">
    <property type="entry name" value="B30.2/SPRY"/>
</dbReference>
<dbReference type="Pfam" id="PF00622">
    <property type="entry name" value="SPRY"/>
    <property type="match status" value="1"/>
</dbReference>
<feature type="domain" description="B30.2/SPRY" evidence="2">
    <location>
        <begin position="69"/>
        <end position="276"/>
    </location>
</feature>
<feature type="region of interest" description="Disordered" evidence="1">
    <location>
        <begin position="297"/>
        <end position="320"/>
    </location>
</feature>
<evidence type="ECO:0000259" key="2">
    <source>
        <dbReference type="PROSITE" id="PS50188"/>
    </source>
</evidence>
<evidence type="ECO:0000256" key="1">
    <source>
        <dbReference type="SAM" id="MobiDB-lite"/>
    </source>
</evidence>
<comment type="caution">
    <text evidence="3">The sequence shown here is derived from an EMBL/GenBank/DDBJ whole genome shotgun (WGS) entry which is preliminary data.</text>
</comment>
<dbReference type="PROSITE" id="PS50188">
    <property type="entry name" value="B302_SPRY"/>
    <property type="match status" value="1"/>
</dbReference>
<dbReference type="InterPro" id="IPR003877">
    <property type="entry name" value="SPRY_dom"/>
</dbReference>
<feature type="compositionally biased region" description="Polar residues" evidence="1">
    <location>
        <begin position="310"/>
        <end position="320"/>
    </location>
</feature>
<reference evidence="3" key="1">
    <citation type="submission" date="2022-07" db="EMBL/GenBank/DDBJ databases">
        <title>The genome of Lyophyllum shimeji provides insight into the initial evolution of ectomycorrhizal fungal genome.</title>
        <authorList>
            <person name="Kobayashi Y."/>
            <person name="Shibata T."/>
            <person name="Hirakawa H."/>
            <person name="Shigenobu S."/>
            <person name="Nishiyama T."/>
            <person name="Yamada A."/>
            <person name="Hasebe M."/>
            <person name="Kawaguchi M."/>
        </authorList>
    </citation>
    <scope>NUCLEOTIDE SEQUENCE</scope>
    <source>
        <strain evidence="3">AT787</strain>
    </source>
</reference>
<dbReference type="AlphaFoldDB" id="A0A9P3PEJ5"/>
<dbReference type="SMART" id="SM00449">
    <property type="entry name" value="SPRY"/>
    <property type="match status" value="1"/>
</dbReference>
<gene>
    <name evidence="3" type="ORF">LshimejAT787_0110130</name>
</gene>
<dbReference type="InterPro" id="IPR043136">
    <property type="entry name" value="B30.2/SPRY_sf"/>
</dbReference>
<proteinExistence type="predicted"/>